<evidence type="ECO:0000256" key="6">
    <source>
        <dbReference type="ARBA" id="ARBA00022989"/>
    </source>
</evidence>
<feature type="transmembrane region" description="Helical" evidence="8">
    <location>
        <begin position="86"/>
        <end position="104"/>
    </location>
</feature>
<feature type="transmembrane region" description="Helical" evidence="8">
    <location>
        <begin position="186"/>
        <end position="204"/>
    </location>
</feature>
<keyword evidence="7 8" id="KW-0472">Membrane</keyword>
<keyword evidence="4 8" id="KW-0812">Transmembrane</keyword>
<dbReference type="PANTHER" id="PTHR43528:SF1">
    <property type="entry name" value="ALPHA-KETOGLUTARATE PERMEASE"/>
    <property type="match status" value="1"/>
</dbReference>
<name>A0ABZ1IJE6_9PSEU</name>
<evidence type="ECO:0000256" key="2">
    <source>
        <dbReference type="ARBA" id="ARBA00022448"/>
    </source>
</evidence>
<feature type="transmembrane region" description="Helical" evidence="8">
    <location>
        <begin position="51"/>
        <end position="74"/>
    </location>
</feature>
<gene>
    <name evidence="10" type="ORF">VSH64_20925</name>
</gene>
<keyword evidence="6 8" id="KW-1133">Transmembrane helix</keyword>
<evidence type="ECO:0000313" key="11">
    <source>
        <dbReference type="Proteomes" id="UP001330812"/>
    </source>
</evidence>
<keyword evidence="5" id="KW-0769">Symport</keyword>
<feature type="transmembrane region" description="Helical" evidence="8">
    <location>
        <begin position="155"/>
        <end position="174"/>
    </location>
</feature>
<organism evidence="10 11">
    <name type="scientific">Amycolatopsis rhabdoformis</name>
    <dbReference type="NCBI Taxonomy" id="1448059"/>
    <lineage>
        <taxon>Bacteria</taxon>
        <taxon>Bacillati</taxon>
        <taxon>Actinomycetota</taxon>
        <taxon>Actinomycetes</taxon>
        <taxon>Pseudonocardiales</taxon>
        <taxon>Pseudonocardiaceae</taxon>
        <taxon>Amycolatopsis</taxon>
    </lineage>
</organism>
<keyword evidence="11" id="KW-1185">Reference proteome</keyword>
<dbReference type="EMBL" id="CP142149">
    <property type="protein sequence ID" value="WSE34516.1"/>
    <property type="molecule type" value="Genomic_DNA"/>
</dbReference>
<dbReference type="RefSeq" id="WP_326837324.1">
    <property type="nucleotide sequence ID" value="NZ_CP142149.1"/>
</dbReference>
<evidence type="ECO:0000256" key="8">
    <source>
        <dbReference type="SAM" id="Phobius"/>
    </source>
</evidence>
<feature type="transmembrane region" description="Helical" evidence="8">
    <location>
        <begin position="397"/>
        <end position="415"/>
    </location>
</feature>
<accession>A0ABZ1IJE6</accession>
<feature type="transmembrane region" description="Helical" evidence="8">
    <location>
        <begin position="237"/>
        <end position="254"/>
    </location>
</feature>
<dbReference type="PANTHER" id="PTHR43528">
    <property type="entry name" value="ALPHA-KETOGLUTARATE PERMEASE"/>
    <property type="match status" value="1"/>
</dbReference>
<feature type="transmembrane region" description="Helical" evidence="8">
    <location>
        <begin position="274"/>
        <end position="293"/>
    </location>
</feature>
<dbReference type="InterPro" id="IPR051084">
    <property type="entry name" value="H+-coupled_symporters"/>
</dbReference>
<feature type="transmembrane region" description="Helical" evidence="8">
    <location>
        <begin position="330"/>
        <end position="355"/>
    </location>
</feature>
<dbReference type="SUPFAM" id="SSF103473">
    <property type="entry name" value="MFS general substrate transporter"/>
    <property type="match status" value="1"/>
</dbReference>
<feature type="transmembrane region" description="Helical" evidence="8">
    <location>
        <begin position="367"/>
        <end position="385"/>
    </location>
</feature>
<feature type="transmembrane region" description="Helical" evidence="8">
    <location>
        <begin position="110"/>
        <end position="134"/>
    </location>
</feature>
<sequence length="438" mass="46621">MNPRPATPPSPRKILFATAAGNFVEWLDFSLYGYLAVVISRTFFPPGSQAAALIGAFAVYGVAFIARPIGALVFSRIGDHRGRRSALSLCIIVMGTATAAIGILPSYGTVGILAPILLLLCRLAEGFSAGGEYAGGMIFALEHSSERRRATRTNFVASFANGGSLGGIVVIIVFQTLLPQTYTTNGWRWAFVVAGAVALVGLYLRRRIDETPVYREFAAARTPVPLRTVLREHRAKMGVLFVFYALGGVLNYMIVGYMPTFLTATVKIKPLPALFIQGTILLFGMLLFMGLGPLIDSGRVTRRRLLLWGAGSSVFFALPAYLMISTANVGVALLGLALLEISVITTAGGGALIALEMMPAEVRYAGVAIPYNLASALFAGTAPLISQLLVQASGSKIMPAVYATIVALIAFPVIYRGMPDTAGRSIRAAVAVPERVQR</sequence>
<dbReference type="Proteomes" id="UP001330812">
    <property type="component" value="Chromosome"/>
</dbReference>
<feature type="transmembrane region" description="Helical" evidence="8">
    <location>
        <begin position="305"/>
        <end position="324"/>
    </location>
</feature>
<evidence type="ECO:0000256" key="4">
    <source>
        <dbReference type="ARBA" id="ARBA00022692"/>
    </source>
</evidence>
<proteinExistence type="predicted"/>
<protein>
    <submittedName>
        <fullName evidence="10">MFS transporter</fullName>
    </submittedName>
</protein>
<feature type="domain" description="Major facilitator superfamily (MFS) profile" evidence="9">
    <location>
        <begin position="14"/>
        <end position="422"/>
    </location>
</feature>
<dbReference type="Pfam" id="PF07690">
    <property type="entry name" value="MFS_1"/>
    <property type="match status" value="1"/>
</dbReference>
<comment type="subcellular location">
    <subcellularLocation>
        <location evidence="1">Cell membrane</location>
        <topology evidence="1">Multi-pass membrane protein</topology>
    </subcellularLocation>
</comment>
<keyword evidence="2" id="KW-0813">Transport</keyword>
<keyword evidence="3" id="KW-1003">Cell membrane</keyword>
<reference evidence="10 11" key="1">
    <citation type="journal article" date="2015" name="Int. J. Syst. Evol. Microbiol.">
        <title>Amycolatopsis rhabdoformis sp. nov., an actinomycete isolated from a tropical forest soil.</title>
        <authorList>
            <person name="Souza W.R."/>
            <person name="Silva R.E."/>
            <person name="Goodfellow M."/>
            <person name="Busarakam K."/>
            <person name="Figueiro F.S."/>
            <person name="Ferreira D."/>
            <person name="Rodrigues-Filho E."/>
            <person name="Moraes L.A.B."/>
            <person name="Zucchi T.D."/>
        </authorList>
    </citation>
    <scope>NUCLEOTIDE SEQUENCE [LARGE SCALE GENOMIC DNA]</scope>
    <source>
        <strain evidence="10 11">NCIMB 14900</strain>
    </source>
</reference>
<evidence type="ECO:0000259" key="9">
    <source>
        <dbReference type="PROSITE" id="PS50850"/>
    </source>
</evidence>
<dbReference type="InterPro" id="IPR020846">
    <property type="entry name" value="MFS_dom"/>
</dbReference>
<dbReference type="Gene3D" id="1.20.1250.20">
    <property type="entry name" value="MFS general substrate transporter like domains"/>
    <property type="match status" value="2"/>
</dbReference>
<evidence type="ECO:0000256" key="7">
    <source>
        <dbReference type="ARBA" id="ARBA00023136"/>
    </source>
</evidence>
<evidence type="ECO:0000256" key="5">
    <source>
        <dbReference type="ARBA" id="ARBA00022847"/>
    </source>
</evidence>
<evidence type="ECO:0000313" key="10">
    <source>
        <dbReference type="EMBL" id="WSE34516.1"/>
    </source>
</evidence>
<evidence type="ECO:0000256" key="3">
    <source>
        <dbReference type="ARBA" id="ARBA00022475"/>
    </source>
</evidence>
<dbReference type="InterPro" id="IPR011701">
    <property type="entry name" value="MFS"/>
</dbReference>
<dbReference type="PROSITE" id="PS50850">
    <property type="entry name" value="MFS"/>
    <property type="match status" value="1"/>
</dbReference>
<dbReference type="InterPro" id="IPR036259">
    <property type="entry name" value="MFS_trans_sf"/>
</dbReference>
<evidence type="ECO:0000256" key="1">
    <source>
        <dbReference type="ARBA" id="ARBA00004651"/>
    </source>
</evidence>